<name>A0ABR3K4R5_TRISP</name>
<dbReference type="EMBL" id="JBEUSY010000512">
    <property type="protein sequence ID" value="KAL1228249.1"/>
    <property type="molecule type" value="Genomic_DNA"/>
</dbReference>
<proteinExistence type="predicted"/>
<protein>
    <submittedName>
        <fullName evidence="1">Uncharacterized protein</fullName>
    </submittedName>
</protein>
<gene>
    <name evidence="1" type="ORF">TSPI_01635</name>
</gene>
<accession>A0ABR3K4R5</accession>
<keyword evidence="2" id="KW-1185">Reference proteome</keyword>
<dbReference type="Proteomes" id="UP001558632">
    <property type="component" value="Unassembled WGS sequence"/>
</dbReference>
<feature type="non-terminal residue" evidence="1">
    <location>
        <position position="1"/>
    </location>
</feature>
<evidence type="ECO:0000313" key="1">
    <source>
        <dbReference type="EMBL" id="KAL1228249.1"/>
    </source>
</evidence>
<comment type="caution">
    <text evidence="1">The sequence shown here is derived from an EMBL/GenBank/DDBJ whole genome shotgun (WGS) entry which is preliminary data.</text>
</comment>
<organism evidence="1 2">
    <name type="scientific">Trichinella spiralis</name>
    <name type="common">Trichina worm</name>
    <dbReference type="NCBI Taxonomy" id="6334"/>
    <lineage>
        <taxon>Eukaryota</taxon>
        <taxon>Metazoa</taxon>
        <taxon>Ecdysozoa</taxon>
        <taxon>Nematoda</taxon>
        <taxon>Enoplea</taxon>
        <taxon>Dorylaimia</taxon>
        <taxon>Trichinellida</taxon>
        <taxon>Trichinellidae</taxon>
        <taxon>Trichinella</taxon>
    </lineage>
</organism>
<evidence type="ECO:0000313" key="2">
    <source>
        <dbReference type="Proteomes" id="UP001558632"/>
    </source>
</evidence>
<reference evidence="1 2" key="1">
    <citation type="submission" date="2024-07" db="EMBL/GenBank/DDBJ databases">
        <title>Enhanced genomic and transcriptomic resources for Trichinella pseudospiralis and T. spiralis underpin the discovery of pronounced molecular differences between stages and species.</title>
        <authorList>
            <person name="Pasi K.K."/>
            <person name="La Rosa G."/>
            <person name="Gomez-Morales M.A."/>
            <person name="Tosini F."/>
            <person name="Sumanam S."/>
            <person name="Young N.D."/>
            <person name="Chang B.C."/>
            <person name="Robin G.B."/>
        </authorList>
    </citation>
    <scope>NUCLEOTIDE SEQUENCE [LARGE SCALE GENOMIC DNA]</scope>
    <source>
        <strain evidence="1">ISS534</strain>
    </source>
</reference>
<sequence>LRCDLRVEHCSLDFQKALRCYRVKSWSFYQS</sequence>